<dbReference type="Pfam" id="PF01875">
    <property type="entry name" value="Memo"/>
    <property type="match status" value="1"/>
</dbReference>
<organism evidence="2 3">
    <name type="scientific">bacterium (Candidatus Gribaldobacteria) CG_4_8_14_3_um_filter_42_11</name>
    <dbReference type="NCBI Taxonomy" id="2014267"/>
    <lineage>
        <taxon>Bacteria</taxon>
        <taxon>Candidatus Gribaldobacteria</taxon>
    </lineage>
</organism>
<dbReference type="Proteomes" id="UP000230505">
    <property type="component" value="Unassembled WGS sequence"/>
</dbReference>
<evidence type="ECO:0000313" key="2">
    <source>
        <dbReference type="EMBL" id="PIX02929.1"/>
    </source>
</evidence>
<dbReference type="CDD" id="cd07361">
    <property type="entry name" value="MEMO_like"/>
    <property type="match status" value="1"/>
</dbReference>
<dbReference type="InterPro" id="IPR002737">
    <property type="entry name" value="MEMO1_fam"/>
</dbReference>
<proteinExistence type="inferred from homology"/>
<dbReference type="PANTHER" id="PTHR11060">
    <property type="entry name" value="PROTEIN MEMO1"/>
    <property type="match status" value="1"/>
</dbReference>
<name>A0A2M7IXP4_9BACT</name>
<dbReference type="EMBL" id="PFHV01000081">
    <property type="protein sequence ID" value="PIX02929.1"/>
    <property type="molecule type" value="Genomic_DNA"/>
</dbReference>
<evidence type="ECO:0000256" key="1">
    <source>
        <dbReference type="ARBA" id="ARBA00006315"/>
    </source>
</evidence>
<comment type="caution">
    <text evidence="2">The sequence shown here is derived from an EMBL/GenBank/DDBJ whole genome shotgun (WGS) entry which is preliminary data.</text>
</comment>
<comment type="similarity">
    <text evidence="1">Belongs to the MEMO1 family.</text>
</comment>
<reference evidence="3" key="1">
    <citation type="submission" date="2017-09" db="EMBL/GenBank/DDBJ databases">
        <title>Depth-based differentiation of microbial function through sediment-hosted aquifers and enrichment of novel symbionts in the deep terrestrial subsurface.</title>
        <authorList>
            <person name="Probst A.J."/>
            <person name="Ladd B."/>
            <person name="Jarett J.K."/>
            <person name="Geller-Mcgrath D.E."/>
            <person name="Sieber C.M.K."/>
            <person name="Emerson J.B."/>
            <person name="Anantharaman K."/>
            <person name="Thomas B.C."/>
            <person name="Malmstrom R."/>
            <person name="Stieglmeier M."/>
            <person name="Klingl A."/>
            <person name="Woyke T."/>
            <person name="Ryan C.M."/>
            <person name="Banfield J.F."/>
        </authorList>
    </citation>
    <scope>NUCLEOTIDE SEQUENCE [LARGE SCALE GENOMIC DNA]</scope>
</reference>
<dbReference type="AlphaFoldDB" id="A0A2M7IXP4"/>
<dbReference type="PANTHER" id="PTHR11060:SF0">
    <property type="entry name" value="PROTEIN MEMO1"/>
    <property type="match status" value="1"/>
</dbReference>
<evidence type="ECO:0000313" key="3">
    <source>
        <dbReference type="Proteomes" id="UP000230505"/>
    </source>
</evidence>
<sequence length="187" mass="21440">MQNIVGKKSQNIRKPVMAGQFYPNNKQELNAILSLYLMQAKIARRDNNPRIIIAPHAGYQFSGPVAAFAFKGLQNSGYKRAILIGRSHQEYFAGIAVDDNEAWATPLTSTPVDKDFIARLQKTDSEIVFNSFVHQNEHCLEVELPFFKLSWEIISKLSLCFLATTTQPPSLAWLRVWQKLLMKKQWW</sequence>
<gene>
    <name evidence="2" type="primary">amrB</name>
    <name evidence="2" type="ORF">COZ78_03095</name>
</gene>
<dbReference type="Gene3D" id="3.40.830.10">
    <property type="entry name" value="LigB-like"/>
    <property type="match status" value="1"/>
</dbReference>
<dbReference type="NCBIfam" id="TIGR04336">
    <property type="entry name" value="AmmeMemoSam_B"/>
    <property type="match status" value="1"/>
</dbReference>
<protein>
    <submittedName>
        <fullName evidence="2">AmmeMemoRadiSam system protein B</fullName>
    </submittedName>
</protein>
<accession>A0A2M7IXP4</accession>